<dbReference type="RefSeq" id="XP_040762057.1">
    <property type="nucleotide sequence ID" value="XM_040912872.1"/>
</dbReference>
<evidence type="ECO:0000313" key="3">
    <source>
        <dbReference type="Proteomes" id="UP000076871"/>
    </source>
</evidence>
<dbReference type="Proteomes" id="UP000076871">
    <property type="component" value="Unassembled WGS sequence"/>
</dbReference>
<protein>
    <submittedName>
        <fullName evidence="2">Uncharacterized protein</fullName>
    </submittedName>
</protein>
<dbReference type="GeneID" id="63829900"/>
<evidence type="ECO:0000256" key="1">
    <source>
        <dbReference type="SAM" id="MobiDB-lite"/>
    </source>
</evidence>
<sequence>MPTASGAGSTTSLVPIQREHVFENEWTSPLHPQLFDGRWRTMSLGSEEVSAALLRQSLEIDTLEGLPVIRRQSHGLAMTMSNHGEEAGPRADSSASSLRNDLENNVAIHNNSADVAKSVAYEWHENPSCAQEDRQRCLSYAYRRKK</sequence>
<gene>
    <name evidence="2" type="ORF">LAESUDRAFT_761172</name>
</gene>
<proteinExistence type="predicted"/>
<dbReference type="EMBL" id="KV427637">
    <property type="protein sequence ID" value="KZT04317.1"/>
    <property type="molecule type" value="Genomic_DNA"/>
</dbReference>
<evidence type="ECO:0000313" key="2">
    <source>
        <dbReference type="EMBL" id="KZT04317.1"/>
    </source>
</evidence>
<feature type="region of interest" description="Disordered" evidence="1">
    <location>
        <begin position="81"/>
        <end position="101"/>
    </location>
</feature>
<dbReference type="AlphaFoldDB" id="A0A165D8B2"/>
<name>A0A165D8B2_9APHY</name>
<reference evidence="2 3" key="1">
    <citation type="journal article" date="2016" name="Mol. Biol. Evol.">
        <title>Comparative Genomics of Early-Diverging Mushroom-Forming Fungi Provides Insights into the Origins of Lignocellulose Decay Capabilities.</title>
        <authorList>
            <person name="Nagy L.G."/>
            <person name="Riley R."/>
            <person name="Tritt A."/>
            <person name="Adam C."/>
            <person name="Daum C."/>
            <person name="Floudas D."/>
            <person name="Sun H."/>
            <person name="Yadav J.S."/>
            <person name="Pangilinan J."/>
            <person name="Larsson K.H."/>
            <person name="Matsuura K."/>
            <person name="Barry K."/>
            <person name="Labutti K."/>
            <person name="Kuo R."/>
            <person name="Ohm R.A."/>
            <person name="Bhattacharya S.S."/>
            <person name="Shirouzu T."/>
            <person name="Yoshinaga Y."/>
            <person name="Martin F.M."/>
            <person name="Grigoriev I.V."/>
            <person name="Hibbett D.S."/>
        </authorList>
    </citation>
    <scope>NUCLEOTIDE SEQUENCE [LARGE SCALE GENOMIC DNA]</scope>
    <source>
        <strain evidence="2 3">93-53</strain>
    </source>
</reference>
<dbReference type="InParanoid" id="A0A165D8B2"/>
<organism evidence="2 3">
    <name type="scientific">Laetiporus sulphureus 93-53</name>
    <dbReference type="NCBI Taxonomy" id="1314785"/>
    <lineage>
        <taxon>Eukaryota</taxon>
        <taxon>Fungi</taxon>
        <taxon>Dikarya</taxon>
        <taxon>Basidiomycota</taxon>
        <taxon>Agaricomycotina</taxon>
        <taxon>Agaricomycetes</taxon>
        <taxon>Polyporales</taxon>
        <taxon>Laetiporus</taxon>
    </lineage>
</organism>
<keyword evidence="3" id="KW-1185">Reference proteome</keyword>
<accession>A0A165D8B2</accession>